<sequence length="176" mass="18898">QWREGGGRWKESKGCNAQKEASSSASAGLDRSDRPDMGFLTRGAAWRVLFTACAFPARRTSQASCKAQDTGVPGSSSGERGGRDQHIITLATSLENSTASKERLPTDKSPNGSPAMLSPRGLTDGDHALLEQCSARHRPRQRRIILKPTPTRPGQPAAEETERQASIYVPSPTSAI</sequence>
<evidence type="ECO:0000256" key="1">
    <source>
        <dbReference type="SAM" id="MobiDB-lite"/>
    </source>
</evidence>
<protein>
    <submittedName>
        <fullName evidence="2">Uncharacterized protein</fullName>
    </submittedName>
</protein>
<feature type="non-terminal residue" evidence="2">
    <location>
        <position position="1"/>
    </location>
</feature>
<feature type="region of interest" description="Disordered" evidence="1">
    <location>
        <begin position="1"/>
        <end position="37"/>
    </location>
</feature>
<proteinExistence type="predicted"/>
<evidence type="ECO:0000313" key="3">
    <source>
        <dbReference type="Proteomes" id="UP001243330"/>
    </source>
</evidence>
<feature type="compositionally biased region" description="Polar residues" evidence="1">
    <location>
        <begin position="90"/>
        <end position="99"/>
    </location>
</feature>
<feature type="compositionally biased region" description="Polar residues" evidence="1">
    <location>
        <begin position="59"/>
        <end position="78"/>
    </location>
</feature>
<name>A0AAD9A5M3_9PEZI</name>
<evidence type="ECO:0000313" key="2">
    <source>
        <dbReference type="EMBL" id="KAK1841928.1"/>
    </source>
</evidence>
<feature type="compositionally biased region" description="Basic and acidic residues" evidence="1">
    <location>
        <begin position="1"/>
        <end position="13"/>
    </location>
</feature>
<feature type="compositionally biased region" description="Basic residues" evidence="1">
    <location>
        <begin position="135"/>
        <end position="145"/>
    </location>
</feature>
<dbReference type="EMBL" id="JAQOWY010000446">
    <property type="protein sequence ID" value="KAK1841928.1"/>
    <property type="molecule type" value="Genomic_DNA"/>
</dbReference>
<keyword evidence="3" id="KW-1185">Reference proteome</keyword>
<accession>A0AAD9A5M3</accession>
<feature type="region of interest" description="Disordered" evidence="1">
    <location>
        <begin position="59"/>
        <end position="176"/>
    </location>
</feature>
<comment type="caution">
    <text evidence="2">The sequence shown here is derived from an EMBL/GenBank/DDBJ whole genome shotgun (WGS) entry which is preliminary data.</text>
</comment>
<organism evidence="2 3">
    <name type="scientific">Colletotrichum chrysophilum</name>
    <dbReference type="NCBI Taxonomy" id="1836956"/>
    <lineage>
        <taxon>Eukaryota</taxon>
        <taxon>Fungi</taxon>
        <taxon>Dikarya</taxon>
        <taxon>Ascomycota</taxon>
        <taxon>Pezizomycotina</taxon>
        <taxon>Sordariomycetes</taxon>
        <taxon>Hypocreomycetidae</taxon>
        <taxon>Glomerellales</taxon>
        <taxon>Glomerellaceae</taxon>
        <taxon>Colletotrichum</taxon>
        <taxon>Colletotrichum gloeosporioides species complex</taxon>
    </lineage>
</organism>
<reference evidence="2" key="1">
    <citation type="submission" date="2023-01" db="EMBL/GenBank/DDBJ databases">
        <title>Colletotrichum chrysophilum M932 genome sequence.</title>
        <authorList>
            <person name="Baroncelli R."/>
        </authorList>
    </citation>
    <scope>NUCLEOTIDE SEQUENCE</scope>
    <source>
        <strain evidence="2">M932</strain>
    </source>
</reference>
<dbReference type="AlphaFoldDB" id="A0AAD9A5M3"/>
<dbReference type="Proteomes" id="UP001243330">
    <property type="component" value="Unassembled WGS sequence"/>
</dbReference>
<gene>
    <name evidence="2" type="ORF">CCHR01_15428</name>
</gene>